<proteinExistence type="predicted"/>
<dbReference type="InterPro" id="IPR006680">
    <property type="entry name" value="Amidohydro-rel"/>
</dbReference>
<dbReference type="InterPro" id="IPR032465">
    <property type="entry name" value="ACMSD"/>
</dbReference>
<dbReference type="RefSeq" id="WP_269442792.1">
    <property type="nucleotide sequence ID" value="NZ_CP097463.1"/>
</dbReference>
<sequence>MQTASDAGMAGFDVLDGFDVFDVHQHHGTVAHSAVAGAAAPTDAAQWLQAEVAARVSTMDRLGIGRTLVLPGNSYLRPDGLRDTCAVNDAIARYCAADPTRFAAGAGVVEPLYGAAGLAEVRRIAELGLVGVSYHARFQGVATDDAWIHRHLELMPALGLVPFVHCYADSTLEAPVLVGNLARAHPELTIVVLDGMSTYHHTLECIALAERHPNLVFDSAMAFNASAIGQFVRAVGAGRLLFGSDIYSYPNTFVTSNTPAALRAGGLNTDELRAILGGNLARLLGSHGRTPAG</sequence>
<organism evidence="3 4">
    <name type="scientific">Jatrophihabitans cynanchi</name>
    <dbReference type="NCBI Taxonomy" id="2944128"/>
    <lineage>
        <taxon>Bacteria</taxon>
        <taxon>Bacillati</taxon>
        <taxon>Actinomycetota</taxon>
        <taxon>Actinomycetes</taxon>
        <taxon>Jatrophihabitantales</taxon>
        <taxon>Jatrophihabitantaceae</taxon>
        <taxon>Jatrophihabitans</taxon>
    </lineage>
</organism>
<accession>A0ABY7JUP1</accession>
<feature type="domain" description="Amidohydrolase-related" evidence="2">
    <location>
        <begin position="86"/>
        <end position="285"/>
    </location>
</feature>
<evidence type="ECO:0000259" key="2">
    <source>
        <dbReference type="Pfam" id="PF04909"/>
    </source>
</evidence>
<protein>
    <submittedName>
        <fullName evidence="3">Amidohydrolase family protein</fullName>
    </submittedName>
</protein>
<dbReference type="Gene3D" id="3.20.20.140">
    <property type="entry name" value="Metal-dependent hydrolases"/>
    <property type="match status" value="1"/>
</dbReference>
<dbReference type="Pfam" id="PF04909">
    <property type="entry name" value="Amidohydro_2"/>
    <property type="match status" value="1"/>
</dbReference>
<dbReference type="EMBL" id="CP097463">
    <property type="protein sequence ID" value="WAX56260.1"/>
    <property type="molecule type" value="Genomic_DNA"/>
</dbReference>
<keyword evidence="1" id="KW-0456">Lyase</keyword>
<evidence type="ECO:0000313" key="4">
    <source>
        <dbReference type="Proteomes" id="UP001164693"/>
    </source>
</evidence>
<dbReference type="SUPFAM" id="SSF51556">
    <property type="entry name" value="Metallo-dependent hydrolases"/>
    <property type="match status" value="1"/>
</dbReference>
<name>A0ABY7JUP1_9ACTN</name>
<evidence type="ECO:0000313" key="3">
    <source>
        <dbReference type="EMBL" id="WAX56260.1"/>
    </source>
</evidence>
<evidence type="ECO:0000256" key="1">
    <source>
        <dbReference type="ARBA" id="ARBA00023239"/>
    </source>
</evidence>
<reference evidence="3" key="1">
    <citation type="submission" date="2022-05" db="EMBL/GenBank/DDBJ databases">
        <title>Jatrophihabitans sp. SB3-54 whole genome sequence.</title>
        <authorList>
            <person name="Suh M.K."/>
            <person name="Eom M.K."/>
            <person name="Kim J.S."/>
            <person name="Kim H.S."/>
            <person name="Do H.E."/>
            <person name="Shin Y.K."/>
            <person name="Lee J.-S."/>
        </authorList>
    </citation>
    <scope>NUCLEOTIDE SEQUENCE</scope>
    <source>
        <strain evidence="3">SB3-54</strain>
    </source>
</reference>
<gene>
    <name evidence="3" type="ORF">M6B22_17225</name>
</gene>
<dbReference type="PANTHER" id="PTHR21240">
    <property type="entry name" value="2-AMINO-3-CARBOXYLMUCONATE-6-SEMIALDEHYDE DECARBOXYLASE"/>
    <property type="match status" value="1"/>
</dbReference>
<dbReference type="InterPro" id="IPR032466">
    <property type="entry name" value="Metal_Hydrolase"/>
</dbReference>
<keyword evidence="4" id="KW-1185">Reference proteome</keyword>
<dbReference type="PANTHER" id="PTHR21240:SF28">
    <property type="entry name" value="ISO-OROTATE DECARBOXYLASE (EUROFUNG)"/>
    <property type="match status" value="1"/>
</dbReference>
<dbReference type="Proteomes" id="UP001164693">
    <property type="component" value="Chromosome"/>
</dbReference>